<sequence>MEICREIEPNIYVIELLDINDIDWYHKDTSNLLGTVLVLVLFAAIFIYLGVKAPIIAGLVTVGAFYL</sequence>
<keyword evidence="1" id="KW-0472">Membrane</keyword>
<dbReference type="KEGG" id="rue:DT065_05720"/>
<name>A0A345BX86_9BACI</name>
<gene>
    <name evidence="2" type="ORF">DT065_05720</name>
</gene>
<keyword evidence="1" id="KW-0812">Transmembrane</keyword>
<organism evidence="2 3">
    <name type="scientific">Salicibibacter kimchii</name>
    <dbReference type="NCBI Taxonomy" id="2099786"/>
    <lineage>
        <taxon>Bacteria</taxon>
        <taxon>Bacillati</taxon>
        <taxon>Bacillota</taxon>
        <taxon>Bacilli</taxon>
        <taxon>Bacillales</taxon>
        <taxon>Bacillaceae</taxon>
        <taxon>Salicibibacter</taxon>
    </lineage>
</organism>
<dbReference type="Proteomes" id="UP000252100">
    <property type="component" value="Chromosome"/>
</dbReference>
<feature type="transmembrane region" description="Helical" evidence="1">
    <location>
        <begin position="32"/>
        <end position="51"/>
    </location>
</feature>
<dbReference type="EMBL" id="CP031092">
    <property type="protein sequence ID" value="AXF55567.1"/>
    <property type="molecule type" value="Genomic_DNA"/>
</dbReference>
<keyword evidence="1" id="KW-1133">Transmembrane helix</keyword>
<evidence type="ECO:0000313" key="3">
    <source>
        <dbReference type="Proteomes" id="UP000252100"/>
    </source>
</evidence>
<protein>
    <submittedName>
        <fullName evidence="2">Uncharacterized protein</fullName>
    </submittedName>
</protein>
<evidence type="ECO:0000313" key="2">
    <source>
        <dbReference type="EMBL" id="AXF55567.1"/>
    </source>
</evidence>
<proteinExistence type="predicted"/>
<evidence type="ECO:0000256" key="1">
    <source>
        <dbReference type="SAM" id="Phobius"/>
    </source>
</evidence>
<accession>A0A345BX86</accession>
<reference evidence="2 3" key="1">
    <citation type="journal article" date="2018" name="J. Microbiol.">
        <title>Salicibibacter kimchii gen. nov., sp. nov., a moderately halophilic and alkalitolerant bacterium in the family Bacillaceae, isolated from kimchi.</title>
        <authorList>
            <person name="Jang J.Y."/>
            <person name="Oh Y.J."/>
            <person name="Lim S.K."/>
            <person name="Park H.K."/>
            <person name="Lee C."/>
            <person name="Kim J.Y."/>
            <person name="Lee M.A."/>
            <person name="Choi H.J."/>
        </authorList>
    </citation>
    <scope>NUCLEOTIDE SEQUENCE [LARGE SCALE GENOMIC DNA]</scope>
    <source>
        <strain evidence="2 3">NKC1-1</strain>
    </source>
</reference>
<dbReference type="AlphaFoldDB" id="A0A345BX86"/>
<keyword evidence="3" id="KW-1185">Reference proteome</keyword>